<comment type="caution">
    <text evidence="10">The sequence shown here is derived from an EMBL/GenBank/DDBJ whole genome shotgun (WGS) entry which is preliminary data.</text>
</comment>
<sequence>MIDLEVPKKFIPLVKQAAGLADEVFRPISRKYDLAEHEYPRELDLMSAVIDGLSDSGASQGAGARTTSGGAGEPAGVGAGSRAGKTKETVNGSNLSSVLSIMQTCRGDVGLTLSIPRQGLGNAAIAAVANDEQKQRYGSKWAAMAITEPDTGSDSGAIRTTATKDGDEYVLNGEKIFVTSGERAELVVVWATLDRSLGKRAIKSFVVRRDNPGLKLVRLEHKLGIRASDTAAFSLDNCRVPADDLLGDPEIRTEGGFGGAMQTFDNTRPLVAAMAVGLTRASLDLATELLEKAGITPDPSAPLHTQSYAAARLLQMEADYESAYLLTLRAAWMADNGKPNSMQASMAKAKAGRTCVDVALSCVQLCGATGYAETELLEKWARDSKILDIFEGTQQIQLLVVARRLLELSSSELK</sequence>
<dbReference type="InterPro" id="IPR009075">
    <property type="entry name" value="AcylCo_DH/oxidase_C"/>
</dbReference>
<dbReference type="Gene3D" id="1.20.140.10">
    <property type="entry name" value="Butyryl-CoA Dehydrogenase, subunit A, domain 3"/>
    <property type="match status" value="1"/>
</dbReference>
<evidence type="ECO:0000256" key="4">
    <source>
        <dbReference type="ARBA" id="ARBA00022827"/>
    </source>
</evidence>
<dbReference type="SUPFAM" id="SSF47203">
    <property type="entry name" value="Acyl-CoA dehydrogenase C-terminal domain-like"/>
    <property type="match status" value="1"/>
</dbReference>
<evidence type="ECO:0000256" key="5">
    <source>
        <dbReference type="ARBA" id="ARBA00023002"/>
    </source>
</evidence>
<dbReference type="InterPro" id="IPR006091">
    <property type="entry name" value="Acyl-CoA_Oxase/DH_mid-dom"/>
</dbReference>
<keyword evidence="4 6" id="KW-0274">FAD</keyword>
<keyword evidence="5 6" id="KW-0560">Oxidoreductase</keyword>
<dbReference type="InterPro" id="IPR009100">
    <property type="entry name" value="AcylCoA_DH/oxidase_NM_dom_sf"/>
</dbReference>
<dbReference type="Pfam" id="PF02770">
    <property type="entry name" value="Acyl-CoA_dh_M"/>
    <property type="match status" value="1"/>
</dbReference>
<dbReference type="SUPFAM" id="SSF56645">
    <property type="entry name" value="Acyl-CoA dehydrogenase NM domain-like"/>
    <property type="match status" value="1"/>
</dbReference>
<evidence type="ECO:0000313" key="11">
    <source>
        <dbReference type="Proteomes" id="UP000636793"/>
    </source>
</evidence>
<comment type="cofactor">
    <cofactor evidence="1 6">
        <name>FAD</name>
        <dbReference type="ChEBI" id="CHEBI:57692"/>
    </cofactor>
</comment>
<evidence type="ECO:0000259" key="9">
    <source>
        <dbReference type="Pfam" id="PF02770"/>
    </source>
</evidence>
<evidence type="ECO:0000256" key="2">
    <source>
        <dbReference type="ARBA" id="ARBA00009347"/>
    </source>
</evidence>
<feature type="compositionally biased region" description="Gly residues" evidence="7">
    <location>
        <begin position="69"/>
        <end position="81"/>
    </location>
</feature>
<dbReference type="InterPro" id="IPR036250">
    <property type="entry name" value="AcylCo_DH-like_C"/>
</dbReference>
<dbReference type="EMBL" id="BMHI01000005">
    <property type="protein sequence ID" value="GGB40862.1"/>
    <property type="molecule type" value="Genomic_DNA"/>
</dbReference>
<evidence type="ECO:0000259" key="8">
    <source>
        <dbReference type="Pfam" id="PF00441"/>
    </source>
</evidence>
<dbReference type="Proteomes" id="UP000636793">
    <property type="component" value="Unassembled WGS sequence"/>
</dbReference>
<comment type="similarity">
    <text evidence="2 6">Belongs to the acyl-CoA dehydrogenase family.</text>
</comment>
<name>A0A916TFS2_9MICO</name>
<keyword evidence="11" id="KW-1185">Reference proteome</keyword>
<gene>
    <name evidence="10" type="ORF">GCM10011492_34610</name>
</gene>
<feature type="domain" description="Acyl-CoA oxidase/dehydrogenase middle" evidence="9">
    <location>
        <begin position="143"/>
        <end position="238"/>
    </location>
</feature>
<evidence type="ECO:0000256" key="6">
    <source>
        <dbReference type="RuleBase" id="RU362125"/>
    </source>
</evidence>
<protein>
    <submittedName>
        <fullName evidence="10">Acyl-CoA dehydrogenase</fullName>
    </submittedName>
</protein>
<reference evidence="10" key="1">
    <citation type="journal article" date="2014" name="Int. J. Syst. Evol. Microbiol.">
        <title>Complete genome sequence of Corynebacterium casei LMG S-19264T (=DSM 44701T), isolated from a smear-ripened cheese.</title>
        <authorList>
            <consortium name="US DOE Joint Genome Institute (JGI-PGF)"/>
            <person name="Walter F."/>
            <person name="Albersmeier A."/>
            <person name="Kalinowski J."/>
            <person name="Ruckert C."/>
        </authorList>
    </citation>
    <scope>NUCLEOTIDE SEQUENCE</scope>
    <source>
        <strain evidence="10">CGMCC 1.15085</strain>
    </source>
</reference>
<dbReference type="InterPro" id="IPR046373">
    <property type="entry name" value="Acyl-CoA_Oxase/DH_mid-dom_sf"/>
</dbReference>
<feature type="region of interest" description="Disordered" evidence="7">
    <location>
        <begin position="56"/>
        <end position="89"/>
    </location>
</feature>
<dbReference type="PANTHER" id="PTHR43884:SF12">
    <property type="entry name" value="ISOVALERYL-COA DEHYDROGENASE, MITOCHONDRIAL-RELATED"/>
    <property type="match status" value="1"/>
</dbReference>
<dbReference type="Gene3D" id="1.10.540.10">
    <property type="entry name" value="Acyl-CoA dehydrogenase/oxidase, N-terminal domain"/>
    <property type="match status" value="1"/>
</dbReference>
<evidence type="ECO:0000256" key="7">
    <source>
        <dbReference type="SAM" id="MobiDB-lite"/>
    </source>
</evidence>
<dbReference type="FunFam" id="2.40.110.10:FF:000002">
    <property type="entry name" value="Acyl-CoA dehydrogenase fadE12"/>
    <property type="match status" value="1"/>
</dbReference>
<dbReference type="GO" id="GO:0050660">
    <property type="term" value="F:flavin adenine dinucleotide binding"/>
    <property type="evidence" value="ECO:0007669"/>
    <property type="project" value="InterPro"/>
</dbReference>
<dbReference type="GO" id="GO:0003995">
    <property type="term" value="F:acyl-CoA dehydrogenase activity"/>
    <property type="evidence" value="ECO:0007669"/>
    <property type="project" value="TreeGrafter"/>
</dbReference>
<organism evidence="10 11">
    <name type="scientific">Flexivirga endophytica</name>
    <dbReference type="NCBI Taxonomy" id="1849103"/>
    <lineage>
        <taxon>Bacteria</taxon>
        <taxon>Bacillati</taxon>
        <taxon>Actinomycetota</taxon>
        <taxon>Actinomycetes</taxon>
        <taxon>Micrococcales</taxon>
        <taxon>Dermacoccaceae</taxon>
        <taxon>Flexivirga</taxon>
    </lineage>
</organism>
<evidence type="ECO:0000256" key="1">
    <source>
        <dbReference type="ARBA" id="ARBA00001974"/>
    </source>
</evidence>
<dbReference type="Pfam" id="PF00441">
    <property type="entry name" value="Acyl-CoA_dh_1"/>
    <property type="match status" value="1"/>
</dbReference>
<keyword evidence="3 6" id="KW-0285">Flavoprotein</keyword>
<dbReference type="AlphaFoldDB" id="A0A916TFS2"/>
<feature type="domain" description="Acyl-CoA dehydrogenase/oxidase C-terminal" evidence="8">
    <location>
        <begin position="255"/>
        <end position="406"/>
    </location>
</feature>
<proteinExistence type="inferred from homology"/>
<dbReference type="RefSeq" id="WP_188838269.1">
    <property type="nucleotide sequence ID" value="NZ_BMHI01000005.1"/>
</dbReference>
<feature type="compositionally biased region" description="Low complexity" evidence="7">
    <location>
        <begin position="56"/>
        <end position="68"/>
    </location>
</feature>
<reference evidence="10" key="2">
    <citation type="submission" date="2020-09" db="EMBL/GenBank/DDBJ databases">
        <authorList>
            <person name="Sun Q."/>
            <person name="Zhou Y."/>
        </authorList>
    </citation>
    <scope>NUCLEOTIDE SEQUENCE</scope>
    <source>
        <strain evidence="10">CGMCC 1.15085</strain>
    </source>
</reference>
<evidence type="ECO:0000256" key="3">
    <source>
        <dbReference type="ARBA" id="ARBA00022630"/>
    </source>
</evidence>
<evidence type="ECO:0000313" key="10">
    <source>
        <dbReference type="EMBL" id="GGB40862.1"/>
    </source>
</evidence>
<dbReference type="PANTHER" id="PTHR43884">
    <property type="entry name" value="ACYL-COA DEHYDROGENASE"/>
    <property type="match status" value="1"/>
</dbReference>
<dbReference type="Gene3D" id="2.40.110.10">
    <property type="entry name" value="Butyryl-CoA Dehydrogenase, subunit A, domain 2"/>
    <property type="match status" value="1"/>
</dbReference>
<dbReference type="InterPro" id="IPR037069">
    <property type="entry name" value="AcylCoA_DH/ox_N_sf"/>
</dbReference>
<accession>A0A916TFS2</accession>